<dbReference type="Proteomes" id="UP000290545">
    <property type="component" value="Unassembled WGS sequence"/>
</dbReference>
<feature type="domain" description="HEPN" evidence="1">
    <location>
        <begin position="154"/>
        <end position="269"/>
    </location>
</feature>
<evidence type="ECO:0000259" key="1">
    <source>
        <dbReference type="PROSITE" id="PS50910"/>
    </source>
</evidence>
<evidence type="ECO:0000313" key="2">
    <source>
        <dbReference type="EMBL" id="RXK83431.1"/>
    </source>
</evidence>
<gene>
    <name evidence="2" type="ORF">ESB13_15155</name>
</gene>
<name>A0A4Q1D6S9_9BACT</name>
<dbReference type="SUPFAM" id="SSF81593">
    <property type="entry name" value="Nucleotidyltransferase substrate binding subunit/domain"/>
    <property type="match status" value="1"/>
</dbReference>
<proteinExistence type="predicted"/>
<dbReference type="RefSeq" id="WP_129004484.1">
    <property type="nucleotide sequence ID" value="NZ_SDHZ01000002.1"/>
</dbReference>
<dbReference type="EMBL" id="SDHZ01000002">
    <property type="protein sequence ID" value="RXK83431.1"/>
    <property type="molecule type" value="Genomic_DNA"/>
</dbReference>
<organism evidence="2 3">
    <name type="scientific">Filimonas effusa</name>
    <dbReference type="NCBI Taxonomy" id="2508721"/>
    <lineage>
        <taxon>Bacteria</taxon>
        <taxon>Pseudomonadati</taxon>
        <taxon>Bacteroidota</taxon>
        <taxon>Chitinophagia</taxon>
        <taxon>Chitinophagales</taxon>
        <taxon>Chitinophagaceae</taxon>
        <taxon>Filimonas</taxon>
    </lineage>
</organism>
<dbReference type="OrthoDB" id="1321649at2"/>
<dbReference type="Pfam" id="PF05168">
    <property type="entry name" value="HEPN"/>
    <property type="match status" value="1"/>
</dbReference>
<dbReference type="InterPro" id="IPR007842">
    <property type="entry name" value="HEPN_dom"/>
</dbReference>
<evidence type="ECO:0000313" key="3">
    <source>
        <dbReference type="Proteomes" id="UP000290545"/>
    </source>
</evidence>
<comment type="caution">
    <text evidence="2">The sequence shown here is derived from an EMBL/GenBank/DDBJ whole genome shotgun (WGS) entry which is preliminary data.</text>
</comment>
<sequence length="280" mass="31831">MKRHLPEHQKVIANAIARAAGICKVYLLGVATELQSYSIFSHWAYTDINYKPGFNPNACFVFVLIDAEGPRSIHVVREKIERLSLHNVTIIPWVMSRIKFRQLLNSGDYFANCVHNNSLLWHDAMPEALINNEEQTNRSDTHLKPIHEEAIAFAQRAYSFMAGVELYMGRKEYALAALLLHQSAEQLFTALIFAQTGYRPQSHNLERLYQYARFICPALAVVQHETPEFIPQLLQLTKAYLESRYGSCQVTQFTLQAVAGRLYQLHLTVTGTASIVHNAA</sequence>
<reference evidence="2 3" key="1">
    <citation type="submission" date="2019-01" db="EMBL/GenBank/DDBJ databases">
        <title>Filimonas sp. strain TTM-71.</title>
        <authorList>
            <person name="Chen W.-M."/>
        </authorList>
    </citation>
    <scope>NUCLEOTIDE SEQUENCE [LARGE SCALE GENOMIC DNA]</scope>
    <source>
        <strain evidence="2 3">TTM-71</strain>
    </source>
</reference>
<keyword evidence="3" id="KW-1185">Reference proteome</keyword>
<accession>A0A4Q1D6S9</accession>
<dbReference type="AlphaFoldDB" id="A0A4Q1D6S9"/>
<dbReference type="SMART" id="SM00748">
    <property type="entry name" value="HEPN"/>
    <property type="match status" value="1"/>
</dbReference>
<protein>
    <submittedName>
        <fullName evidence="2">HEPN domain-containing protein</fullName>
    </submittedName>
</protein>
<dbReference type="Gene3D" id="1.20.120.330">
    <property type="entry name" value="Nucleotidyltransferases domain 2"/>
    <property type="match status" value="1"/>
</dbReference>
<dbReference type="PROSITE" id="PS50910">
    <property type="entry name" value="HEPN"/>
    <property type="match status" value="1"/>
</dbReference>